<name>D6AFB9_STRFL</name>
<dbReference type="Proteomes" id="UP000003986">
    <property type="component" value="Unassembled WGS sequence"/>
</dbReference>
<protein>
    <submittedName>
        <fullName evidence="1">Predicted protein</fullName>
    </submittedName>
</protein>
<evidence type="ECO:0000313" key="2">
    <source>
        <dbReference type="Proteomes" id="UP000003986"/>
    </source>
</evidence>
<organism evidence="1 2">
    <name type="scientific">Streptomyces filamentosus NRRL 15998</name>
    <dbReference type="NCBI Taxonomy" id="457431"/>
    <lineage>
        <taxon>Bacteria</taxon>
        <taxon>Bacillati</taxon>
        <taxon>Actinomycetota</taxon>
        <taxon>Actinomycetes</taxon>
        <taxon>Kitasatosporales</taxon>
        <taxon>Streptomycetaceae</taxon>
        <taxon>Streptomyces</taxon>
    </lineage>
</organism>
<proteinExistence type="predicted"/>
<evidence type="ECO:0000313" key="1">
    <source>
        <dbReference type="EMBL" id="EFE78912.2"/>
    </source>
</evidence>
<reference evidence="2" key="2">
    <citation type="submission" date="2008-12" db="EMBL/GenBank/DDBJ databases">
        <title>Annotation of Streptomyces roseosporus strain NRRL 15998.</title>
        <authorList>
            <consortium name="The Broad Institute Genome Sequencing Platform"/>
            <consortium name="Broad Institute Microbial Sequencing Center"/>
            <person name="Fischbach M."/>
            <person name="Ward D."/>
            <person name="Young S."/>
            <person name="Kodira C.D."/>
            <person name="Zeng Q."/>
            <person name="Koehrsen M."/>
            <person name="Godfrey P."/>
            <person name="Alvarado L."/>
            <person name="Berlin A.M."/>
            <person name="Borenstein D."/>
            <person name="Chen Z."/>
            <person name="Engels R."/>
            <person name="Freedman E."/>
            <person name="Gellesch M."/>
            <person name="Goldberg J."/>
            <person name="Griggs A."/>
            <person name="Gujja S."/>
            <person name="Heiman D.I."/>
            <person name="Hepburn T.A."/>
            <person name="Howarth C."/>
            <person name="Jen D."/>
            <person name="Larson L."/>
            <person name="Lewis B."/>
            <person name="Mehta T."/>
            <person name="Park D."/>
            <person name="Pearson M."/>
            <person name="Roberts A."/>
            <person name="Saif S."/>
            <person name="Shea T.D."/>
            <person name="Shenoy N."/>
            <person name="Sisk P."/>
            <person name="Stolte C."/>
            <person name="Sykes S.N."/>
            <person name="Walk T."/>
            <person name="White J."/>
            <person name="Yandava C."/>
            <person name="Straight P."/>
            <person name="Clardy J."/>
            <person name="Hung D."/>
            <person name="Kolter R."/>
            <person name="Mekalanos J."/>
            <person name="Walker S."/>
            <person name="Walsh C.T."/>
            <person name="Wieland B.L.C."/>
            <person name="Ilzarbe M."/>
            <person name="Galagan J."/>
            <person name="Nusbaum C."/>
            <person name="Birren B."/>
        </authorList>
    </citation>
    <scope>NUCLEOTIDE SEQUENCE [LARGE SCALE GENOMIC DNA]</scope>
    <source>
        <strain evidence="2">NRRL 15998</strain>
    </source>
</reference>
<sequence>MGTPTAAAPHVIVPGVEQRGTVLQLSTRTDGIDPYGWAG</sequence>
<reference evidence="2" key="1">
    <citation type="submission" date="2008-10" db="EMBL/GenBank/DDBJ databases">
        <authorList>
            <person name="Molnar K."/>
        </authorList>
    </citation>
    <scope>NUCLEOTIDE SEQUENCE [LARGE SCALE GENOMIC DNA]</scope>
    <source>
        <strain evidence="2">NRRL 15998</strain>
    </source>
</reference>
<dbReference type="AlphaFoldDB" id="D6AFB9"/>
<accession>D6AFB9</accession>
<gene>
    <name evidence="1" type="ORF">SSGG_06279</name>
</gene>
<dbReference type="EMBL" id="DS999644">
    <property type="protein sequence ID" value="EFE78912.2"/>
    <property type="molecule type" value="Genomic_DNA"/>
</dbReference>